<name>A0A182ERD4_ONCOC</name>
<dbReference type="AlphaFoldDB" id="A0A182ERD4"/>
<proteinExistence type="predicted"/>
<dbReference type="WBParaSite" id="nOo.2.0.1.t10700-RA">
    <property type="protein sequence ID" value="nOo.2.0.1.t10700-RA"/>
    <property type="gene ID" value="nOo.2.0.1.g10700"/>
</dbReference>
<dbReference type="OrthoDB" id="5852040at2759"/>
<evidence type="ECO:0000313" key="1">
    <source>
        <dbReference type="EMBL" id="VDM94427.1"/>
    </source>
</evidence>
<reference evidence="3" key="1">
    <citation type="submission" date="2016-06" db="UniProtKB">
        <authorList>
            <consortium name="WormBaseParasite"/>
        </authorList>
    </citation>
    <scope>IDENTIFICATION</scope>
</reference>
<evidence type="ECO:0000313" key="2">
    <source>
        <dbReference type="Proteomes" id="UP000271087"/>
    </source>
</evidence>
<accession>A0A182ERD4</accession>
<dbReference type="EMBL" id="UYRW01006434">
    <property type="protein sequence ID" value="VDM94427.1"/>
    <property type="molecule type" value="Genomic_DNA"/>
</dbReference>
<sequence>MSPRLKLCPRRRKDWKHVLREMNPQLKHFVHLRNRRIEFTNNEIEIYCFLSPSARYGVYITRTDVPDFRPLETHFYNYHFTVSDFILDTAIEYTSMCGPFKRFHRFYFLNDTIGILVDFSRNNGNVTQNIIQFSHVNHSVTCEHARTWNFNVDDMLYETDTTNVIGTTALMNDKNITYLPILGEKDHISEIFVRLIPANPFYTCNFIIPILIINEKDAYRRVIRENDVELLRESDLCTDTRCYPFIYETSLYFVVQYHPVN</sequence>
<gene>
    <name evidence="1" type="ORF">NOO_LOCUS10700</name>
</gene>
<keyword evidence="2" id="KW-1185">Reference proteome</keyword>
<dbReference type="Proteomes" id="UP000271087">
    <property type="component" value="Unassembled WGS sequence"/>
</dbReference>
<protein>
    <submittedName>
        <fullName evidence="3">DUF295 domain-containing protein</fullName>
    </submittedName>
</protein>
<reference evidence="1 2" key="2">
    <citation type="submission" date="2018-08" db="EMBL/GenBank/DDBJ databases">
        <authorList>
            <person name="Laetsch R D."/>
            <person name="Stevens L."/>
            <person name="Kumar S."/>
            <person name="Blaxter L. M."/>
        </authorList>
    </citation>
    <scope>NUCLEOTIDE SEQUENCE [LARGE SCALE GENOMIC DNA]</scope>
</reference>
<evidence type="ECO:0000313" key="3">
    <source>
        <dbReference type="WBParaSite" id="nOo.2.0.1.t10700-RA"/>
    </source>
</evidence>
<organism evidence="3">
    <name type="scientific">Onchocerca ochengi</name>
    <name type="common">Filarial nematode worm</name>
    <dbReference type="NCBI Taxonomy" id="42157"/>
    <lineage>
        <taxon>Eukaryota</taxon>
        <taxon>Metazoa</taxon>
        <taxon>Ecdysozoa</taxon>
        <taxon>Nematoda</taxon>
        <taxon>Chromadorea</taxon>
        <taxon>Rhabditida</taxon>
        <taxon>Spirurina</taxon>
        <taxon>Spiruromorpha</taxon>
        <taxon>Filarioidea</taxon>
        <taxon>Onchocercidae</taxon>
        <taxon>Onchocerca</taxon>
    </lineage>
</organism>